<proteinExistence type="inferred from homology"/>
<feature type="coiled-coil region" evidence="6">
    <location>
        <begin position="188"/>
        <end position="215"/>
    </location>
</feature>
<comment type="caution">
    <text evidence="8">The sequence shown here is derived from an EMBL/GenBank/DDBJ whole genome shotgun (WGS) entry which is preliminary data.</text>
</comment>
<dbReference type="RefSeq" id="WP_068822287.1">
    <property type="nucleotide sequence ID" value="NZ_LWHJ01000027.1"/>
</dbReference>
<dbReference type="EMBL" id="LWHJ01000027">
    <property type="protein sequence ID" value="OAQ39668.1"/>
    <property type="molecule type" value="Genomic_DNA"/>
</dbReference>
<dbReference type="AlphaFoldDB" id="A0A179DFC5"/>
<dbReference type="InterPro" id="IPR036277">
    <property type="entry name" value="SMC_hinge_sf"/>
</dbReference>
<dbReference type="InterPro" id="IPR010935">
    <property type="entry name" value="SMC_hinge"/>
</dbReference>
<sequence>MQLEKLEIKGFKSFGDKITIHFNEGVTAIVGPNGCGKSNVVDAIRWVLGEQSTRMLRSEKMENIIFNGTKTRKQANLAEVSLTFDNTKNILPTAFSQVTITRKLYRTGESEYRLNDVQCRLKDITDLFLDTGIGADSYSIIELKMIDEIISNKEGSRRNLFEEASGISKYKLRKKQTFGRLKDTEADLSRVEDLLFEIDKNLKTLENQAKKAERFYKLKEKYKILSLVLASFKIVDFRKSLDDLDKQEENQIQGKHDLSVKINGLDALIQKHKFNNLSREKNLSIQQKATNDFISKIRAYESEKKIKNEQLKFLQEKEKRLLEEVDKDKNQQIHINYNIKRLNEEHLKEEQTLNHFTISLNELREEVEELRLQQQSGKVKVDLIQKENIELQNKLYKNEKESDILNIQQEALLQESKRNIEDSNNRENELSEFNKAISILELNSSEKQSILESLEKQEENLKHQIEALEKNILSDKETLNQNSRKLDAKQNEYNLTKSMVDNLEGFPESIRFLKKNAQWNKNAPLLSDILFCQEEYRVAIESFLENLMNYYVVQNFEEAILAINLLSNAARGKANFFILDSLKKQNNLSVDIPKNAISALNVVEVDKKYENLYQYLLQNVYLVDDDAYRNLEKDYNNEIILIGKSGKFFKSHHILSGGSVGLFEGKRIGRAKNLDSLLKEIKSLNTTSEKLKEKINDESIRLNSLKSASKISEIQNIKKEFNLLQNELISVKTKQEQYLSFLQNTQNRKKDIEDKLLGISQSILKINPQIQELKTQKQALEIHYQIEKMAFAELSEFLTVKSSAFNAENLKFHQQKNKLSSIDKDLEYRQIQLETLEIRLNKNQSDLDITKGNILETVQHTDYDDTDLIEMYQQKEEMEKAVEAAEKDYYDSKLKINELEIELSNLRKNKDVTEHLASELKDKKTNLKIELNGLKERLAVEFNIQIEDILDDEPPEDEDETSVKENVEKFKKQLDDFGAINPMAMEAYQEMEQRFAFINSQKKDLLDAKTSLLETIKEIDDTAKEKFMKAFVTVRENFMKVFRSLFNEEDSCDLVLINPSAPLESDIDIIARPKGKKPLSINQLSGGEKTLTATALLFSLYLLKPAPFCIFDEVDAPLDDTNIDKFNNIIRKFSNQSQFIVVSHNKKTISSTDIIYGVTMVEQGVSRVVAVDMREVA</sequence>
<dbReference type="SMART" id="SM00968">
    <property type="entry name" value="SMC_hinge"/>
    <property type="match status" value="1"/>
</dbReference>
<feature type="coiled-coil region" evidence="6">
    <location>
        <begin position="674"/>
        <end position="734"/>
    </location>
</feature>
<evidence type="ECO:0000256" key="5">
    <source>
        <dbReference type="ARBA" id="ARBA00023125"/>
    </source>
</evidence>
<evidence type="ECO:0000256" key="4">
    <source>
        <dbReference type="ARBA" id="ARBA00023054"/>
    </source>
</evidence>
<comment type="domain">
    <text evidence="6">Contains large globular domains required for ATP hydrolysis at each terminus and a third globular domain forming a flexible hinge near the middle of the molecule. These domains are separated by coiled-coil structures.</text>
</comment>
<dbReference type="GO" id="GO:0006260">
    <property type="term" value="P:DNA replication"/>
    <property type="evidence" value="ECO:0007669"/>
    <property type="project" value="UniProtKB-UniRule"/>
</dbReference>
<evidence type="ECO:0000256" key="6">
    <source>
        <dbReference type="HAMAP-Rule" id="MF_01894"/>
    </source>
</evidence>
<evidence type="ECO:0000256" key="3">
    <source>
        <dbReference type="ARBA" id="ARBA00022840"/>
    </source>
</evidence>
<comment type="similarity">
    <text evidence="6">Belongs to the SMC family.</text>
</comment>
<dbReference type="GO" id="GO:0005524">
    <property type="term" value="F:ATP binding"/>
    <property type="evidence" value="ECO:0007669"/>
    <property type="project" value="UniProtKB-UniRule"/>
</dbReference>
<dbReference type="PANTHER" id="PTHR43977">
    <property type="entry name" value="STRUCTURAL MAINTENANCE OF CHROMOSOMES PROTEIN 3"/>
    <property type="match status" value="1"/>
</dbReference>
<dbReference type="GO" id="GO:0007059">
    <property type="term" value="P:chromosome segregation"/>
    <property type="evidence" value="ECO:0007669"/>
    <property type="project" value="UniProtKB-UniRule"/>
</dbReference>
<dbReference type="Gene3D" id="3.30.70.1620">
    <property type="match status" value="1"/>
</dbReference>
<evidence type="ECO:0000256" key="1">
    <source>
        <dbReference type="ARBA" id="ARBA00022490"/>
    </source>
</evidence>
<dbReference type="SUPFAM" id="SSF52540">
    <property type="entry name" value="P-loop containing nucleoside triphosphate hydrolases"/>
    <property type="match status" value="1"/>
</dbReference>
<dbReference type="STRING" id="1826909.A5893_08780"/>
<dbReference type="InterPro" id="IPR024704">
    <property type="entry name" value="SMC"/>
</dbReference>
<dbReference type="PIRSF" id="PIRSF005719">
    <property type="entry name" value="SMC"/>
    <property type="match status" value="1"/>
</dbReference>
<keyword evidence="9" id="KW-1185">Reference proteome</keyword>
<reference evidence="8 9" key="1">
    <citation type="submission" date="2016-04" db="EMBL/GenBank/DDBJ databases">
        <authorList>
            <person name="Evans L.H."/>
            <person name="Alamgir A."/>
            <person name="Owens N."/>
            <person name="Weber N.D."/>
            <person name="Virtaneva K."/>
            <person name="Barbian K."/>
            <person name="Babar A."/>
            <person name="Rosenke K."/>
        </authorList>
    </citation>
    <scope>NUCLEOTIDE SEQUENCE [LARGE SCALE GENOMIC DNA]</scope>
    <source>
        <strain evidence="8 9">CCM 8644</strain>
    </source>
</reference>
<evidence type="ECO:0000313" key="9">
    <source>
        <dbReference type="Proteomes" id="UP000078459"/>
    </source>
</evidence>
<keyword evidence="2 6" id="KW-0547">Nucleotide-binding</keyword>
<feature type="binding site" evidence="6">
    <location>
        <begin position="32"/>
        <end position="39"/>
    </location>
    <ligand>
        <name>ATP</name>
        <dbReference type="ChEBI" id="CHEBI:30616"/>
    </ligand>
</feature>
<comment type="subunit">
    <text evidence="6">Homodimer.</text>
</comment>
<organism evidence="8 9">
    <name type="scientific">Pedobacter psychrophilus</name>
    <dbReference type="NCBI Taxonomy" id="1826909"/>
    <lineage>
        <taxon>Bacteria</taxon>
        <taxon>Pseudomonadati</taxon>
        <taxon>Bacteroidota</taxon>
        <taxon>Sphingobacteriia</taxon>
        <taxon>Sphingobacteriales</taxon>
        <taxon>Sphingobacteriaceae</taxon>
        <taxon>Pedobacter</taxon>
    </lineage>
</organism>
<keyword evidence="3 6" id="KW-0067">ATP-binding</keyword>
<dbReference type="HAMAP" id="MF_01894">
    <property type="entry name" value="Smc_prok"/>
    <property type="match status" value="1"/>
</dbReference>
<dbReference type="GO" id="GO:0007062">
    <property type="term" value="P:sister chromatid cohesion"/>
    <property type="evidence" value="ECO:0007669"/>
    <property type="project" value="InterPro"/>
</dbReference>
<dbReference type="Pfam" id="PF02463">
    <property type="entry name" value="SMC_N"/>
    <property type="match status" value="1"/>
</dbReference>
<dbReference type="OrthoDB" id="9808768at2"/>
<dbReference type="GO" id="GO:0003677">
    <property type="term" value="F:DNA binding"/>
    <property type="evidence" value="ECO:0007669"/>
    <property type="project" value="UniProtKB-UniRule"/>
</dbReference>
<dbReference type="SUPFAM" id="SSF75553">
    <property type="entry name" value="Smc hinge domain"/>
    <property type="match status" value="1"/>
</dbReference>
<dbReference type="GO" id="GO:0005694">
    <property type="term" value="C:chromosome"/>
    <property type="evidence" value="ECO:0007669"/>
    <property type="project" value="InterPro"/>
</dbReference>
<evidence type="ECO:0000256" key="2">
    <source>
        <dbReference type="ARBA" id="ARBA00022741"/>
    </source>
</evidence>
<dbReference type="InterPro" id="IPR003395">
    <property type="entry name" value="RecF/RecN/SMC_N"/>
</dbReference>
<keyword evidence="5 6" id="KW-0238">DNA-binding</keyword>
<dbReference type="InterPro" id="IPR011890">
    <property type="entry name" value="SMC_prok"/>
</dbReference>
<dbReference type="InterPro" id="IPR027417">
    <property type="entry name" value="P-loop_NTPase"/>
</dbReference>
<dbReference type="Gene3D" id="3.40.50.300">
    <property type="entry name" value="P-loop containing nucleotide triphosphate hydrolases"/>
    <property type="match status" value="2"/>
</dbReference>
<dbReference type="NCBIfam" id="TIGR02168">
    <property type="entry name" value="SMC_prok_B"/>
    <property type="match status" value="1"/>
</dbReference>
<comment type="function">
    <text evidence="6">Required for chromosome condensation and partitioning.</text>
</comment>
<feature type="coiled-coil region" evidence="6">
    <location>
        <begin position="868"/>
        <end position="937"/>
    </location>
</feature>
<dbReference type="Proteomes" id="UP000078459">
    <property type="component" value="Unassembled WGS sequence"/>
</dbReference>
<dbReference type="GO" id="GO:0005737">
    <property type="term" value="C:cytoplasm"/>
    <property type="evidence" value="ECO:0007669"/>
    <property type="project" value="UniProtKB-SubCell"/>
</dbReference>
<dbReference type="Gene3D" id="1.20.1060.20">
    <property type="match status" value="1"/>
</dbReference>
<feature type="coiled-coil region" evidence="6">
    <location>
        <begin position="406"/>
        <end position="478"/>
    </location>
</feature>
<gene>
    <name evidence="6" type="primary">smc</name>
    <name evidence="8" type="ORF">A5893_08780</name>
</gene>
<evidence type="ECO:0000259" key="7">
    <source>
        <dbReference type="SMART" id="SM00968"/>
    </source>
</evidence>
<feature type="domain" description="SMC hinge" evidence="7">
    <location>
        <begin position="520"/>
        <end position="631"/>
    </location>
</feature>
<dbReference type="GO" id="GO:0030261">
    <property type="term" value="P:chromosome condensation"/>
    <property type="evidence" value="ECO:0007669"/>
    <property type="project" value="InterPro"/>
</dbReference>
<keyword evidence="1 6" id="KW-0963">Cytoplasm</keyword>
<reference evidence="8 9" key="2">
    <citation type="submission" date="2016-06" db="EMBL/GenBank/DDBJ databases">
        <title>Pedobacter psychrophilus sp. nov., isolated from Antarctic fragmentary rock.</title>
        <authorList>
            <person name="Svec P."/>
        </authorList>
    </citation>
    <scope>NUCLEOTIDE SEQUENCE [LARGE SCALE GENOMIC DNA]</scope>
    <source>
        <strain evidence="8 9">CCM 8644</strain>
    </source>
</reference>
<dbReference type="Pfam" id="PF06470">
    <property type="entry name" value="SMC_hinge"/>
    <property type="match status" value="1"/>
</dbReference>
<name>A0A179DFC5_9SPHI</name>
<evidence type="ECO:0000313" key="8">
    <source>
        <dbReference type="EMBL" id="OAQ39668.1"/>
    </source>
</evidence>
<comment type="subcellular location">
    <subcellularLocation>
        <location evidence="6">Cytoplasm</location>
    </subcellularLocation>
</comment>
<keyword evidence="4 6" id="KW-0175">Coiled coil</keyword>
<protein>
    <recommendedName>
        <fullName evidence="6">Chromosome partition protein Smc</fullName>
    </recommendedName>
</protein>
<dbReference type="GO" id="GO:0016887">
    <property type="term" value="F:ATP hydrolysis activity"/>
    <property type="evidence" value="ECO:0007669"/>
    <property type="project" value="InterPro"/>
</dbReference>
<accession>A0A179DFC5</accession>
<feature type="coiled-coil region" evidence="6">
    <location>
        <begin position="297"/>
        <end position="380"/>
    </location>
</feature>